<dbReference type="EMBL" id="JAECZO010000107">
    <property type="protein sequence ID" value="KAK7197477.1"/>
    <property type="molecule type" value="Genomic_DNA"/>
</dbReference>
<dbReference type="GO" id="GO:0050313">
    <property type="term" value="F:sulfur dioxygenase activity"/>
    <property type="evidence" value="ECO:0007669"/>
    <property type="project" value="TreeGrafter"/>
</dbReference>
<dbReference type="Gene3D" id="3.60.15.10">
    <property type="entry name" value="Ribonuclease Z/Hydroxyacylglutathione hydrolase-like"/>
    <property type="match status" value="1"/>
</dbReference>
<proteinExistence type="predicted"/>
<organism evidence="2 3">
    <name type="scientific">Novymonas esmeraldas</name>
    <dbReference type="NCBI Taxonomy" id="1808958"/>
    <lineage>
        <taxon>Eukaryota</taxon>
        <taxon>Discoba</taxon>
        <taxon>Euglenozoa</taxon>
        <taxon>Kinetoplastea</taxon>
        <taxon>Metakinetoplastina</taxon>
        <taxon>Trypanosomatida</taxon>
        <taxon>Trypanosomatidae</taxon>
        <taxon>Novymonas</taxon>
    </lineage>
</organism>
<feature type="domain" description="Rhodanese" evidence="1">
    <location>
        <begin position="738"/>
        <end position="854"/>
    </location>
</feature>
<dbReference type="InterPro" id="IPR051682">
    <property type="entry name" value="Mito_Persulfide_Diox"/>
</dbReference>
<name>A0AAW0ET94_9TRYP</name>
<evidence type="ECO:0000313" key="3">
    <source>
        <dbReference type="Proteomes" id="UP001430356"/>
    </source>
</evidence>
<gene>
    <name evidence="2" type="ORF">NESM_000697100</name>
</gene>
<reference evidence="2 3" key="1">
    <citation type="journal article" date="2021" name="MBio">
        <title>A New Model Trypanosomatid, Novymonas esmeraldas: Genomic Perception of Its 'Candidatus Pandoraea novymonadis' Endosymbiont.</title>
        <authorList>
            <person name="Zakharova A."/>
            <person name="Saura A."/>
            <person name="Butenko A."/>
            <person name="Podesvova L."/>
            <person name="Warmusova S."/>
            <person name="Kostygov A.Y."/>
            <person name="Nenarokova A."/>
            <person name="Lukes J."/>
            <person name="Opperdoes F.R."/>
            <person name="Yurchenko V."/>
        </authorList>
    </citation>
    <scope>NUCLEOTIDE SEQUENCE [LARGE SCALE GENOMIC DNA]</scope>
    <source>
        <strain evidence="2 3">E262AT.01</strain>
    </source>
</reference>
<dbReference type="PANTHER" id="PTHR43084">
    <property type="entry name" value="PERSULFIDE DIOXYGENASE ETHE1"/>
    <property type="match status" value="1"/>
</dbReference>
<dbReference type="Proteomes" id="UP001430356">
    <property type="component" value="Unassembled WGS sequence"/>
</dbReference>
<dbReference type="PROSITE" id="PS50206">
    <property type="entry name" value="RHODANESE_3"/>
    <property type="match status" value="2"/>
</dbReference>
<dbReference type="InterPro" id="IPR001763">
    <property type="entry name" value="Rhodanese-like_dom"/>
</dbReference>
<dbReference type="SUPFAM" id="SSF56281">
    <property type="entry name" value="Metallo-hydrolase/oxidoreductase"/>
    <property type="match status" value="1"/>
</dbReference>
<dbReference type="Gene3D" id="3.40.250.10">
    <property type="entry name" value="Rhodanese-like domain"/>
    <property type="match status" value="2"/>
</dbReference>
<dbReference type="SUPFAM" id="SSF52821">
    <property type="entry name" value="Rhodanese/Cell cycle control phosphatase"/>
    <property type="match status" value="2"/>
</dbReference>
<dbReference type="PANTHER" id="PTHR43084:SF1">
    <property type="entry name" value="PERSULFIDE DIOXYGENASE ETHE1, MITOCHONDRIAL"/>
    <property type="match status" value="1"/>
</dbReference>
<dbReference type="InterPro" id="IPR036866">
    <property type="entry name" value="RibonucZ/Hydroxyglut_hydro"/>
</dbReference>
<protein>
    <recommendedName>
        <fullName evidence="1">Rhodanese domain-containing protein</fullName>
    </recommendedName>
</protein>
<dbReference type="AlphaFoldDB" id="A0AAW0ET94"/>
<sequence length="897" mass="94882">MSASVGPSSPGSTGICADATTTAGVGGVAGATPDASAHQDRRGPAMRPVLVEVAGCMEDTIARDLVQRLRRYRNRYQPLLRCVFTLVATSVPEARLFGDGDKDAAGAEGAGDGAHHAAPPLFTSPRHAVSVNKTFALVSRLCPPPPRLVCAAPLTRATTPCWADASAAAAVAEVAASGGCHERAVHRLEDFMAYHFLALAMTHNSPPPPPTPAPASAAPAFVLRHYVNEASRTASFLLVDLEHPCATATASAGVDAAIIDPRAEQVASYVADLHRFGATLRCIIFTHCYVDGASGLVELLQHSPGCRVVSGVPLAPAGTVDVVPLSSRLQLRAVRVPAFSPECLLVEICVDGVLAGLCSGVLWGTDAAPRWDLLRWSAIASSDGDGGGSDVTDRDAALAHTHAVLKKHLFDVYLAPLCAGGGVAKAGRTVASPEDGEPESEAVSRRATAHRDALQRVVLLPAHGGYSNVSHQLDLYWAAHLGDLVRMKHSRTVIDTIATTSHAFAKYCKRLPALPHPPLFHASRVTHLRQLMALLPPEELATCAAGLPADMQYALRHSFDPLAGDGAARLVRHGPPHTAASAFSSYVNLVDVRDAADYHARHLCGAVNVPMSFPGVAYGARRAELWLQCVLVPFQPILAVCAAETQRAEVLRRLSALSPESCVRVVTMADLVDAARETTGSSAMASASASLAPWREVCCAVPAHLLLDLPLPRELVWIERAGTPTRLTSYEQLIAIEPTNTRVVLDVRTPYEFKNGSHQHSVHVELAELCALAVQDVATVTAAAAPVRLLQPSPTPWRCGGSAALADAYMEAIHTTALLASLPVTRQASSLSDVVIYCAGGYRSLIAASLLQRAMEASATAAWRALRISDVSGGAFQIMTQRPDLWRVKDRSIICIS</sequence>
<keyword evidence="3" id="KW-1185">Reference proteome</keyword>
<dbReference type="InterPro" id="IPR036873">
    <property type="entry name" value="Rhodanese-like_dom_sf"/>
</dbReference>
<evidence type="ECO:0000313" key="2">
    <source>
        <dbReference type="EMBL" id="KAK7197477.1"/>
    </source>
</evidence>
<feature type="domain" description="Rhodanese" evidence="1">
    <location>
        <begin position="587"/>
        <end position="612"/>
    </location>
</feature>
<evidence type="ECO:0000259" key="1">
    <source>
        <dbReference type="PROSITE" id="PS50206"/>
    </source>
</evidence>
<dbReference type="GO" id="GO:0070813">
    <property type="term" value="P:hydrogen sulfide metabolic process"/>
    <property type="evidence" value="ECO:0007669"/>
    <property type="project" value="TreeGrafter"/>
</dbReference>
<dbReference type="CDD" id="cd00158">
    <property type="entry name" value="RHOD"/>
    <property type="match status" value="2"/>
</dbReference>
<accession>A0AAW0ET94</accession>
<comment type="caution">
    <text evidence="2">The sequence shown here is derived from an EMBL/GenBank/DDBJ whole genome shotgun (WGS) entry which is preliminary data.</text>
</comment>
<dbReference type="GO" id="GO:0006749">
    <property type="term" value="P:glutathione metabolic process"/>
    <property type="evidence" value="ECO:0007669"/>
    <property type="project" value="TreeGrafter"/>
</dbReference>